<dbReference type="PANTHER" id="PTHR11548">
    <property type="entry name" value="THYMIDYLATE SYNTHASE 1"/>
    <property type="match status" value="1"/>
</dbReference>
<sequence>MSHSEHSYLNLLKDVLNNGVKKEDRTGTGTISVFGYQMRFNLNEGFPLLTTKRVPLKLITSELIWFINGDTNIRYLLQHNNNIWNEWAFKKWVESPDYAGPDMTNFGLRSQQDEAFNLLYLEQEAIFKKRILEDDDFAKEFGDLGNVYGKQWRRWQTSQGEIIDQLKNVIEQIKTNPDSRRLLVTAWSPEDVTPQRSALPPCHTLFQFYVADNKLSCQLYQRSGDIFLGIPFNIASYSLLTHMIAKECGLGVGDFVHTIGDAHIYLNHLEQIEMQLSREVRPLPRLKINPDVQSIFDYKVEDIGVEDYAPQPAIKAPVAV</sequence>
<comment type="function">
    <text evidence="5">Catalyzes the reductive methylation of 2'-deoxyuridine-5'-monophosphate (dUMP) to 2'-deoxythymidine-5'-monophosphate (dTMP) while utilizing 5,10-methylenetetrahydrofolate (mTHF) as the methyl donor and reductant in the reaction, yielding dihydrofolate (DHF) as a by-product. This enzymatic reaction provides an intracellular de novo source of dTMP, an essential precursor for DNA biosynthesis.</text>
</comment>
<dbReference type="RefSeq" id="WP_144699975.1">
    <property type="nucleotide sequence ID" value="NZ_VNJJ01000003.1"/>
</dbReference>
<dbReference type="Pfam" id="PF00303">
    <property type="entry name" value="Thymidylat_synt"/>
    <property type="match status" value="1"/>
</dbReference>
<proteinExistence type="inferred from homology"/>
<dbReference type="InterPro" id="IPR036926">
    <property type="entry name" value="Thymidate_synth/dCMP_Mease_sf"/>
</dbReference>
<comment type="subcellular location">
    <subcellularLocation>
        <location evidence="5">Cytoplasm</location>
    </subcellularLocation>
</comment>
<dbReference type="Proteomes" id="UP000316330">
    <property type="component" value="Unassembled WGS sequence"/>
</dbReference>
<dbReference type="InterPro" id="IPR000398">
    <property type="entry name" value="Thymidylate_synthase"/>
</dbReference>
<reference evidence="7 8" key="1">
    <citation type="submission" date="2019-07" db="EMBL/GenBank/DDBJ databases">
        <authorList>
            <person name="Kim J."/>
        </authorList>
    </citation>
    <scope>NUCLEOTIDE SEQUENCE [LARGE SCALE GENOMIC DNA]</scope>
    <source>
        <strain evidence="7 8">G13</strain>
    </source>
</reference>
<feature type="binding site" description="in other chain" evidence="5">
    <location>
        <begin position="222"/>
        <end position="225"/>
    </location>
    <ligand>
        <name>dUMP</name>
        <dbReference type="ChEBI" id="CHEBI:246422"/>
        <note>ligand shared between dimeric partners</note>
    </ligand>
</feature>
<keyword evidence="5" id="KW-0963">Cytoplasm</keyword>
<feature type="domain" description="Thymidylate synthase/dCMP hydroxymethylase" evidence="6">
    <location>
        <begin position="7"/>
        <end position="320"/>
    </location>
</feature>
<comment type="caution">
    <text evidence="7">The sequence shown here is derived from an EMBL/GenBank/DDBJ whole genome shotgun (WGS) entry which is preliminary data.</text>
</comment>
<dbReference type="OrthoDB" id="9774633at2"/>
<dbReference type="HAMAP" id="MF_00008">
    <property type="entry name" value="Thymidy_synth_bact"/>
    <property type="match status" value="1"/>
</dbReference>
<feature type="binding site" description="in other chain" evidence="5">
    <location>
        <position position="233"/>
    </location>
    <ligand>
        <name>dUMP</name>
        <dbReference type="ChEBI" id="CHEBI:246422"/>
        <note>ligand shared between dimeric partners</note>
    </ligand>
</feature>
<comment type="subunit">
    <text evidence="5">Homodimer.</text>
</comment>
<comment type="pathway">
    <text evidence="5">Pyrimidine metabolism; dTTP biosynthesis.</text>
</comment>
<dbReference type="PRINTS" id="PR00108">
    <property type="entry name" value="THYMDSNTHASE"/>
</dbReference>
<feature type="binding site" evidence="5">
    <location>
        <begin position="180"/>
        <end position="181"/>
    </location>
    <ligand>
        <name>dUMP</name>
        <dbReference type="ChEBI" id="CHEBI:246422"/>
        <note>ligand shared between dimeric partners</note>
    </ligand>
</feature>
<feature type="binding site" description="in other chain" evidence="5">
    <location>
        <begin position="263"/>
        <end position="265"/>
    </location>
    <ligand>
        <name>dUMP</name>
        <dbReference type="ChEBI" id="CHEBI:246422"/>
        <note>ligand shared between dimeric partners</note>
    </ligand>
</feature>
<comment type="caution">
    <text evidence="5">Lacks conserved residue(s) required for the propagation of feature annotation.</text>
</comment>
<keyword evidence="4 5" id="KW-0545">Nucleotide biosynthesis</keyword>
<comment type="catalytic activity">
    <reaction evidence="5">
        <text>dUMP + (6R)-5,10-methylene-5,6,7,8-tetrahydrofolate = 7,8-dihydrofolate + dTMP</text>
        <dbReference type="Rhea" id="RHEA:12104"/>
        <dbReference type="ChEBI" id="CHEBI:15636"/>
        <dbReference type="ChEBI" id="CHEBI:57451"/>
        <dbReference type="ChEBI" id="CHEBI:63528"/>
        <dbReference type="ChEBI" id="CHEBI:246422"/>
        <dbReference type="EC" id="2.1.1.45"/>
    </reaction>
</comment>
<evidence type="ECO:0000256" key="3">
    <source>
        <dbReference type="ARBA" id="ARBA00022679"/>
    </source>
</evidence>
<name>A0A559JQX0_9BACL</name>
<dbReference type="EMBL" id="VNJJ01000003">
    <property type="protein sequence ID" value="TVY02271.1"/>
    <property type="molecule type" value="Genomic_DNA"/>
</dbReference>
<gene>
    <name evidence="5" type="primary">thyA</name>
    <name evidence="7" type="ORF">FPZ45_07495</name>
</gene>
<evidence type="ECO:0000313" key="7">
    <source>
        <dbReference type="EMBL" id="TVY02271.1"/>
    </source>
</evidence>
<dbReference type="CDD" id="cd00351">
    <property type="entry name" value="TS_Pyrimidine_HMase"/>
    <property type="match status" value="1"/>
</dbReference>
<feature type="binding site" description="in other chain" evidence="5">
    <location>
        <position position="25"/>
    </location>
    <ligand>
        <name>dUMP</name>
        <dbReference type="ChEBI" id="CHEBI:246422"/>
        <note>ligand shared between dimeric partners</note>
    </ligand>
</feature>
<accession>A0A559JQX0</accession>
<keyword evidence="3 5" id="KW-0808">Transferase</keyword>
<dbReference type="InterPro" id="IPR023451">
    <property type="entry name" value="Thymidate_synth/dCMP_Mease_dom"/>
</dbReference>
<dbReference type="AlphaFoldDB" id="A0A559JQX0"/>
<dbReference type="NCBIfam" id="NF002496">
    <property type="entry name" value="PRK01827.1-2"/>
    <property type="match status" value="1"/>
</dbReference>
<dbReference type="NCBIfam" id="TIGR03284">
    <property type="entry name" value="thym_sym"/>
    <property type="match status" value="1"/>
</dbReference>
<evidence type="ECO:0000256" key="5">
    <source>
        <dbReference type="HAMAP-Rule" id="MF_00008"/>
    </source>
</evidence>
<dbReference type="Gene3D" id="3.30.572.10">
    <property type="entry name" value="Thymidylate synthase/dCMP hydroxymethylase domain"/>
    <property type="match status" value="1"/>
</dbReference>
<dbReference type="UniPathway" id="UPA00575"/>
<evidence type="ECO:0000256" key="2">
    <source>
        <dbReference type="ARBA" id="ARBA00022603"/>
    </source>
</evidence>
<dbReference type="GO" id="GO:0032259">
    <property type="term" value="P:methylation"/>
    <property type="evidence" value="ECO:0007669"/>
    <property type="project" value="UniProtKB-KW"/>
</dbReference>
<dbReference type="PANTHER" id="PTHR11548:SF9">
    <property type="entry name" value="THYMIDYLATE SYNTHASE"/>
    <property type="match status" value="1"/>
</dbReference>
<dbReference type="InterPro" id="IPR045097">
    <property type="entry name" value="Thymidate_synth/dCMP_Mease"/>
</dbReference>
<feature type="binding site" evidence="5">
    <location>
        <position position="225"/>
    </location>
    <ligand>
        <name>(6R)-5,10-methylene-5,6,7,8-tetrahydrofolate</name>
        <dbReference type="ChEBI" id="CHEBI:15636"/>
    </ligand>
</feature>
<dbReference type="GO" id="GO:0006231">
    <property type="term" value="P:dTMP biosynthetic process"/>
    <property type="evidence" value="ECO:0007669"/>
    <property type="project" value="UniProtKB-UniRule"/>
</dbReference>
<organism evidence="7 8">
    <name type="scientific">Cohnella terricola</name>
    <dbReference type="NCBI Taxonomy" id="1289167"/>
    <lineage>
        <taxon>Bacteria</taxon>
        <taxon>Bacillati</taxon>
        <taxon>Bacillota</taxon>
        <taxon>Bacilli</taxon>
        <taxon>Bacillales</taxon>
        <taxon>Paenibacillaceae</taxon>
        <taxon>Cohnella</taxon>
    </lineage>
</organism>
<evidence type="ECO:0000256" key="4">
    <source>
        <dbReference type="ARBA" id="ARBA00022727"/>
    </source>
</evidence>
<feature type="active site" description="Nucleophile" evidence="5">
    <location>
        <position position="202"/>
    </location>
</feature>
<evidence type="ECO:0000313" key="8">
    <source>
        <dbReference type="Proteomes" id="UP000316330"/>
    </source>
</evidence>
<dbReference type="SUPFAM" id="SSF55831">
    <property type="entry name" value="Thymidylate synthase/dCMP hydroxymethylase"/>
    <property type="match status" value="1"/>
</dbReference>
<dbReference type="GO" id="GO:0006235">
    <property type="term" value="P:dTTP biosynthetic process"/>
    <property type="evidence" value="ECO:0007669"/>
    <property type="project" value="UniProtKB-UniRule"/>
</dbReference>
<evidence type="ECO:0000259" key="6">
    <source>
        <dbReference type="Pfam" id="PF00303"/>
    </source>
</evidence>
<dbReference type="EC" id="2.1.1.45" evidence="1 5"/>
<keyword evidence="2 5" id="KW-0489">Methyltransferase</keyword>
<keyword evidence="8" id="KW-1185">Reference proteome</keyword>
<dbReference type="GO" id="GO:0004799">
    <property type="term" value="F:thymidylate synthase activity"/>
    <property type="evidence" value="ECO:0007669"/>
    <property type="project" value="UniProtKB-UniRule"/>
</dbReference>
<feature type="binding site" evidence="5">
    <location>
        <position position="319"/>
    </location>
    <ligand>
        <name>(6R)-5,10-methylene-5,6,7,8-tetrahydrofolate</name>
        <dbReference type="ChEBI" id="CHEBI:15636"/>
    </ligand>
</feature>
<evidence type="ECO:0000256" key="1">
    <source>
        <dbReference type="ARBA" id="ARBA00011947"/>
    </source>
</evidence>
<dbReference type="GO" id="GO:0005829">
    <property type="term" value="C:cytosol"/>
    <property type="evidence" value="ECO:0007669"/>
    <property type="project" value="TreeGrafter"/>
</dbReference>
<protein>
    <recommendedName>
        <fullName evidence="1 5">Thymidylate synthase</fullName>
        <shortName evidence="5">TS</shortName>
        <shortName evidence="5">TSase</shortName>
        <ecNumber evidence="1 5">2.1.1.45</ecNumber>
    </recommendedName>
</protein>
<comment type="similarity">
    <text evidence="5">Belongs to the thymidylate synthase family. Bacterial-type ThyA subfamily.</text>
</comment>